<evidence type="ECO:0000313" key="8">
    <source>
        <dbReference type="Proteomes" id="UP000256269"/>
    </source>
</evidence>
<dbReference type="GO" id="GO:0005886">
    <property type="term" value="C:plasma membrane"/>
    <property type="evidence" value="ECO:0007669"/>
    <property type="project" value="UniProtKB-SubCell"/>
</dbReference>
<sequence length="80" mass="8445">MTAITDAQWERALVIIGQVAQKQGFGTTPQRLNDSPGDHDEAFHSVGDDGRITLGTAKHTVLGLDVGCHLTAAAKARGHL</sequence>
<dbReference type="AlphaFoldDB" id="A0A3E0HM55"/>
<keyword evidence="3" id="KW-0732">Signal</keyword>
<comment type="caution">
    <text evidence="7">The sequence shown here is derived from an EMBL/GenBank/DDBJ whole genome shotgun (WGS) entry which is preliminary data.</text>
</comment>
<keyword evidence="2" id="KW-1003">Cell membrane</keyword>
<dbReference type="InterPro" id="IPR032018">
    <property type="entry name" value="LppA/LppB/LprP"/>
</dbReference>
<evidence type="ECO:0000256" key="3">
    <source>
        <dbReference type="ARBA" id="ARBA00022729"/>
    </source>
</evidence>
<keyword evidence="5" id="KW-0564">Palmitate</keyword>
<protein>
    <submittedName>
        <fullName evidence="7">Putative LppA-like lipoprotein</fullName>
    </submittedName>
</protein>
<evidence type="ECO:0000256" key="4">
    <source>
        <dbReference type="ARBA" id="ARBA00023136"/>
    </source>
</evidence>
<comment type="subcellular location">
    <subcellularLocation>
        <location evidence="1">Cell membrane</location>
        <topology evidence="1">Lipid-anchor</topology>
    </subcellularLocation>
</comment>
<proteinExistence type="predicted"/>
<dbReference type="Gene3D" id="3.30.2030.20">
    <property type="match status" value="1"/>
</dbReference>
<name>A0A3E0HM55_9PSEU</name>
<gene>
    <name evidence="7" type="ORF">BCF44_106280</name>
</gene>
<keyword evidence="4" id="KW-0472">Membrane</keyword>
<keyword evidence="6 7" id="KW-0449">Lipoprotein</keyword>
<reference evidence="7 8" key="1">
    <citation type="submission" date="2018-08" db="EMBL/GenBank/DDBJ databases">
        <title>Genomic Encyclopedia of Archaeal and Bacterial Type Strains, Phase II (KMG-II): from individual species to whole genera.</title>
        <authorList>
            <person name="Goeker M."/>
        </authorList>
    </citation>
    <scope>NUCLEOTIDE SEQUENCE [LARGE SCALE GENOMIC DNA]</scope>
    <source>
        <strain evidence="7 8">DSM 45791</strain>
    </source>
</reference>
<dbReference type="RefSeq" id="WP_170217621.1">
    <property type="nucleotide sequence ID" value="NZ_CP144375.1"/>
</dbReference>
<dbReference type="EMBL" id="QUNO01000006">
    <property type="protein sequence ID" value="REH47115.1"/>
    <property type="molecule type" value="Genomic_DNA"/>
</dbReference>
<evidence type="ECO:0000256" key="5">
    <source>
        <dbReference type="ARBA" id="ARBA00023139"/>
    </source>
</evidence>
<keyword evidence="8" id="KW-1185">Reference proteome</keyword>
<dbReference type="Pfam" id="PF16708">
    <property type="entry name" value="LppA"/>
    <property type="match status" value="1"/>
</dbReference>
<evidence type="ECO:0000313" key="7">
    <source>
        <dbReference type="EMBL" id="REH47115.1"/>
    </source>
</evidence>
<evidence type="ECO:0000256" key="2">
    <source>
        <dbReference type="ARBA" id="ARBA00022475"/>
    </source>
</evidence>
<evidence type="ECO:0000256" key="6">
    <source>
        <dbReference type="ARBA" id="ARBA00023288"/>
    </source>
</evidence>
<organism evidence="7 8">
    <name type="scientific">Kutzneria buriramensis</name>
    <dbReference type="NCBI Taxonomy" id="1045776"/>
    <lineage>
        <taxon>Bacteria</taxon>
        <taxon>Bacillati</taxon>
        <taxon>Actinomycetota</taxon>
        <taxon>Actinomycetes</taxon>
        <taxon>Pseudonocardiales</taxon>
        <taxon>Pseudonocardiaceae</taxon>
        <taxon>Kutzneria</taxon>
    </lineage>
</organism>
<accession>A0A3E0HM55</accession>
<dbReference type="Proteomes" id="UP000256269">
    <property type="component" value="Unassembled WGS sequence"/>
</dbReference>
<evidence type="ECO:0000256" key="1">
    <source>
        <dbReference type="ARBA" id="ARBA00004193"/>
    </source>
</evidence>